<dbReference type="OrthoDB" id="5188280at2"/>
<reference evidence="1 2" key="1">
    <citation type="submission" date="2016-11" db="EMBL/GenBank/DDBJ databases">
        <title>Actinomyces gypaetusis sp. nov. isolated from the vulture Gypaetus barbatus in Qinghai Tibet Plateau China.</title>
        <authorList>
            <person name="Meng X."/>
        </authorList>
    </citation>
    <scope>NUCLEOTIDE SEQUENCE [LARGE SCALE GENOMIC DNA]</scope>
    <source>
        <strain evidence="1 2">VUL4_2</strain>
    </source>
</reference>
<keyword evidence="2" id="KW-1185">Reference proteome</keyword>
<proteinExistence type="predicted"/>
<gene>
    <name evidence="1" type="ORF">BSR29_06980</name>
</gene>
<organism evidence="1 2">
    <name type="scientific">Boudabousia liubingyangii</name>
    <dbReference type="NCBI Taxonomy" id="1921764"/>
    <lineage>
        <taxon>Bacteria</taxon>
        <taxon>Bacillati</taxon>
        <taxon>Actinomycetota</taxon>
        <taxon>Actinomycetes</taxon>
        <taxon>Actinomycetales</taxon>
        <taxon>Actinomycetaceae</taxon>
        <taxon>Boudabousia</taxon>
    </lineage>
</organism>
<dbReference type="Proteomes" id="UP000186785">
    <property type="component" value="Unassembled WGS sequence"/>
</dbReference>
<comment type="caution">
    <text evidence="1">The sequence shown here is derived from an EMBL/GenBank/DDBJ whole genome shotgun (WGS) entry which is preliminary data.</text>
</comment>
<sequence>MNHEDFQPRRPAMLDPEVAEQIPGDEDPAITTSAATTSAHALLGESDEEFTAEQVQQLAHVIQTEGVDTVSALWARSSAGSLAGQLWRLYLLKQWYDREPETIYARYHDGQKSLSEYLAKTGRHLPGLETTMQRIGDLMAGKGTSNLAALLAAAGTLMRVLAAGVCCGPEWITDDHDELADQVTTRAGALIKTSDELLAGARKAASPEGLV</sequence>
<protein>
    <submittedName>
        <fullName evidence="1">Uncharacterized protein</fullName>
    </submittedName>
</protein>
<dbReference type="STRING" id="1921764.BSR28_05310"/>
<evidence type="ECO:0000313" key="2">
    <source>
        <dbReference type="Proteomes" id="UP000186785"/>
    </source>
</evidence>
<accession>A0A1Q5PK11</accession>
<dbReference type="RefSeq" id="WP_073709590.1">
    <property type="nucleotide sequence ID" value="NZ_MQSU01000003.1"/>
</dbReference>
<dbReference type="EMBL" id="MQSV01000005">
    <property type="protein sequence ID" value="OKL46565.1"/>
    <property type="molecule type" value="Genomic_DNA"/>
</dbReference>
<name>A0A1Q5PK11_9ACTO</name>
<evidence type="ECO:0000313" key="1">
    <source>
        <dbReference type="EMBL" id="OKL46565.1"/>
    </source>
</evidence>
<dbReference type="AlphaFoldDB" id="A0A1Q5PK11"/>